<dbReference type="CDD" id="cd12797">
    <property type="entry name" value="M23_peptidase"/>
    <property type="match status" value="1"/>
</dbReference>
<evidence type="ECO:0000259" key="1">
    <source>
        <dbReference type="Pfam" id="PF01551"/>
    </source>
</evidence>
<dbReference type="SUPFAM" id="SSF51261">
    <property type="entry name" value="Duplicated hybrid motif"/>
    <property type="match status" value="1"/>
</dbReference>
<protein>
    <submittedName>
        <fullName evidence="2">M23 family metallopeptidase</fullName>
    </submittedName>
</protein>
<proteinExistence type="predicted"/>
<dbReference type="AlphaFoldDB" id="A0AAE2VD85"/>
<evidence type="ECO:0000313" key="3">
    <source>
        <dbReference type="Proteomes" id="UP000634206"/>
    </source>
</evidence>
<dbReference type="EMBL" id="JAENIG010000002">
    <property type="protein sequence ID" value="MBK1854264.1"/>
    <property type="molecule type" value="Genomic_DNA"/>
</dbReference>
<reference evidence="2" key="1">
    <citation type="submission" date="2021-01" db="EMBL/GenBank/DDBJ databases">
        <title>Modified the classification status of verrucomicrobia.</title>
        <authorList>
            <person name="Feng X."/>
        </authorList>
    </citation>
    <scope>NUCLEOTIDE SEQUENCE</scope>
    <source>
        <strain evidence="2">5K15</strain>
    </source>
</reference>
<organism evidence="2 3">
    <name type="scientific">Oceaniferula flava</name>
    <dbReference type="NCBI Taxonomy" id="2800421"/>
    <lineage>
        <taxon>Bacteria</taxon>
        <taxon>Pseudomonadati</taxon>
        <taxon>Verrucomicrobiota</taxon>
        <taxon>Verrucomicrobiia</taxon>
        <taxon>Verrucomicrobiales</taxon>
        <taxon>Verrucomicrobiaceae</taxon>
        <taxon>Oceaniferula</taxon>
    </lineage>
</organism>
<sequence>MKQRIILGAVAILFILVACLVVRGFLKSRSGYEVLVKSMDSWQQADAPLGYPLNFASLSENPSEDAQIPNFDSRLIQLSAFERARVPVTTRMHSAMGSEFGALTYNAQPYWADNPKRGGHHTGDDFNGIGGMNTDLGDPVYAVANGLSVYRGEPSKGWGNTLMLAHRDVEGAIFMSMYAHLDQIYTPYGSMVSLGETIGTVGTANLNYPAHLHLEMHRSSGVHIGAGYTKVLGDRVDPSHAITQQSTGAPHQLYNSPLAIMMQENLEYTQQNLSIQNQSTQDN</sequence>
<dbReference type="Gene3D" id="2.70.70.10">
    <property type="entry name" value="Glucose Permease (Domain IIA)"/>
    <property type="match status" value="1"/>
</dbReference>
<feature type="domain" description="M23ase beta-sheet core" evidence="1">
    <location>
        <begin position="133"/>
        <end position="219"/>
    </location>
</feature>
<dbReference type="Proteomes" id="UP000634206">
    <property type="component" value="Unassembled WGS sequence"/>
</dbReference>
<accession>A0AAE2VD85</accession>
<gene>
    <name evidence="2" type="ORF">JIN83_04805</name>
</gene>
<name>A0AAE2VD85_9BACT</name>
<comment type="caution">
    <text evidence="2">The sequence shown here is derived from an EMBL/GenBank/DDBJ whole genome shotgun (WGS) entry which is preliminary data.</text>
</comment>
<evidence type="ECO:0000313" key="2">
    <source>
        <dbReference type="EMBL" id="MBK1854264.1"/>
    </source>
</evidence>
<dbReference type="RefSeq" id="WP_309488868.1">
    <property type="nucleotide sequence ID" value="NZ_JAENIG010000002.1"/>
</dbReference>
<dbReference type="InterPro" id="IPR016047">
    <property type="entry name" value="M23ase_b-sheet_dom"/>
</dbReference>
<dbReference type="GO" id="GO:0004222">
    <property type="term" value="F:metalloendopeptidase activity"/>
    <property type="evidence" value="ECO:0007669"/>
    <property type="project" value="TreeGrafter"/>
</dbReference>
<dbReference type="InterPro" id="IPR050570">
    <property type="entry name" value="Cell_wall_metabolism_enzyme"/>
</dbReference>
<dbReference type="InterPro" id="IPR011055">
    <property type="entry name" value="Dup_hybrid_motif"/>
</dbReference>
<dbReference type="Pfam" id="PF01551">
    <property type="entry name" value="Peptidase_M23"/>
    <property type="match status" value="1"/>
</dbReference>
<dbReference type="PANTHER" id="PTHR21666:SF270">
    <property type="entry name" value="MUREIN HYDROLASE ACTIVATOR ENVC"/>
    <property type="match status" value="1"/>
</dbReference>
<dbReference type="PANTHER" id="PTHR21666">
    <property type="entry name" value="PEPTIDASE-RELATED"/>
    <property type="match status" value="1"/>
</dbReference>
<keyword evidence="3" id="KW-1185">Reference proteome</keyword>
<dbReference type="PROSITE" id="PS51257">
    <property type="entry name" value="PROKAR_LIPOPROTEIN"/>
    <property type="match status" value="1"/>
</dbReference>